<dbReference type="Pfam" id="PF00141">
    <property type="entry name" value="peroxidase"/>
    <property type="match status" value="1"/>
</dbReference>
<dbReference type="GO" id="GO:0020037">
    <property type="term" value="F:heme binding"/>
    <property type="evidence" value="ECO:0007669"/>
    <property type="project" value="InterPro"/>
</dbReference>
<comment type="caution">
    <text evidence="16">The sequence shown here is derived from an EMBL/GenBank/DDBJ whole genome shotgun (WGS) entry which is preliminary data.</text>
</comment>
<protein>
    <recommendedName>
        <fullName evidence="4">peroxidase</fullName>
        <ecNumber evidence="4">1.11.1.7</ecNumber>
    </recommendedName>
</protein>
<dbReference type="InterPro" id="IPR010255">
    <property type="entry name" value="Haem_peroxidase_sf"/>
</dbReference>
<sequence>RGSASGILLQFVWKSRVHCAEARGEAGCDASVLIDSQNGNQSEKESGANWSLRGFDLIDEIKIVLETLCPLTVSCADVIALATRDSIVLAGGQGYNVPTGRRDGLVSNVDEVSLPGPGLSVTDALQSFNSKGMTPEEMITLLGAHTVGFTHCSFIDSRINNGSFPMDPRLEMHAKQGRRY</sequence>
<keyword evidence="9 14" id="KW-0106">Calcium</keyword>
<dbReference type="EC" id="1.11.1.7" evidence="4"/>
<comment type="cofactor">
    <cofactor evidence="14">
        <name>heme b</name>
        <dbReference type="ChEBI" id="CHEBI:60344"/>
    </cofactor>
    <text evidence="14">Binds 1 heme b (iron(II)-protoporphyrin IX) group per subunit.</text>
</comment>
<dbReference type="GO" id="GO:0042744">
    <property type="term" value="P:hydrogen peroxide catabolic process"/>
    <property type="evidence" value="ECO:0007669"/>
    <property type="project" value="UniProtKB-KW"/>
</dbReference>
<dbReference type="PRINTS" id="PR00458">
    <property type="entry name" value="PEROXIDASE"/>
</dbReference>
<dbReference type="EMBL" id="ASHM01042320">
    <property type="protein sequence ID" value="PNX82585.1"/>
    <property type="molecule type" value="Genomic_DNA"/>
</dbReference>
<evidence type="ECO:0000256" key="7">
    <source>
        <dbReference type="ARBA" id="ARBA00022617"/>
    </source>
</evidence>
<comment type="catalytic activity">
    <reaction evidence="1">
        <text>2 a phenolic donor + H2O2 = 2 a phenolic radical donor + 2 H2O</text>
        <dbReference type="Rhea" id="RHEA:56136"/>
        <dbReference type="ChEBI" id="CHEBI:15377"/>
        <dbReference type="ChEBI" id="CHEBI:16240"/>
        <dbReference type="ChEBI" id="CHEBI:139520"/>
        <dbReference type="ChEBI" id="CHEBI:139521"/>
        <dbReference type="EC" id="1.11.1.7"/>
    </reaction>
</comment>
<reference evidence="16 17" key="2">
    <citation type="journal article" date="2017" name="Front. Plant Sci.">
        <title>Gene Classification and Mining of Molecular Markers Useful in Red Clover (Trifolium pratense) Breeding.</title>
        <authorList>
            <person name="Istvanek J."/>
            <person name="Dluhosova J."/>
            <person name="Dluhos P."/>
            <person name="Patkova L."/>
            <person name="Nedelnik J."/>
            <person name="Repkova J."/>
        </authorList>
    </citation>
    <scope>NUCLEOTIDE SEQUENCE [LARGE SCALE GENOMIC DNA]</scope>
    <source>
        <strain evidence="17">cv. Tatra</strain>
        <tissue evidence="16">Young leaves</tissue>
    </source>
</reference>
<feature type="binding site" evidence="14">
    <location>
        <position position="146"/>
    </location>
    <ligand>
        <name>Ca(2+)</name>
        <dbReference type="ChEBI" id="CHEBI:29108"/>
        <label>2</label>
    </ligand>
</feature>
<comment type="similarity">
    <text evidence="3">Belongs to the peroxidase family. Ascorbate peroxidase subfamily.</text>
</comment>
<feature type="non-terminal residue" evidence="16">
    <location>
        <position position="1"/>
    </location>
</feature>
<gene>
    <name evidence="16" type="ORF">L195_g038615</name>
</gene>
<dbReference type="Proteomes" id="UP000236291">
    <property type="component" value="Unassembled WGS sequence"/>
</dbReference>
<evidence type="ECO:0000256" key="1">
    <source>
        <dbReference type="ARBA" id="ARBA00000189"/>
    </source>
</evidence>
<name>A0A2K3LVM1_TRIPR</name>
<feature type="binding site" evidence="14">
    <location>
        <position position="29"/>
    </location>
    <ligand>
        <name>Ca(2+)</name>
        <dbReference type="ChEBI" id="CHEBI:29108"/>
        <label>1</label>
    </ligand>
</feature>
<dbReference type="PANTHER" id="PTHR31517:SF59">
    <property type="entry name" value="PEROXIDASE"/>
    <property type="match status" value="1"/>
</dbReference>
<feature type="binding site" evidence="14">
    <location>
        <position position="43"/>
    </location>
    <ligand>
        <name>Ca(2+)</name>
        <dbReference type="ChEBI" id="CHEBI:29108"/>
        <label>1</label>
    </ligand>
</feature>
<dbReference type="PANTHER" id="PTHR31517">
    <property type="match status" value="1"/>
</dbReference>
<keyword evidence="5" id="KW-0964">Secreted</keyword>
<dbReference type="InterPro" id="IPR000823">
    <property type="entry name" value="Peroxidase_pln"/>
</dbReference>
<keyword evidence="7" id="KW-0349">Heme</keyword>
<dbReference type="GO" id="GO:0006979">
    <property type="term" value="P:response to oxidative stress"/>
    <property type="evidence" value="ECO:0007669"/>
    <property type="project" value="InterPro"/>
</dbReference>
<dbReference type="InterPro" id="IPR019793">
    <property type="entry name" value="Peroxidases_heam-ligand_BS"/>
</dbReference>
<evidence type="ECO:0000313" key="16">
    <source>
        <dbReference type="EMBL" id="PNX82585.1"/>
    </source>
</evidence>
<dbReference type="GO" id="GO:0140825">
    <property type="term" value="F:lactoperoxidase activity"/>
    <property type="evidence" value="ECO:0007669"/>
    <property type="project" value="UniProtKB-EC"/>
</dbReference>
<evidence type="ECO:0000256" key="5">
    <source>
        <dbReference type="ARBA" id="ARBA00022525"/>
    </source>
</evidence>
<feature type="binding site" evidence="14">
    <location>
        <position position="31"/>
    </location>
    <ligand>
        <name>Ca(2+)</name>
        <dbReference type="ChEBI" id="CHEBI:29108"/>
        <label>1</label>
    </ligand>
</feature>
<dbReference type="Gene3D" id="1.10.520.10">
    <property type="match status" value="1"/>
</dbReference>
<evidence type="ECO:0000256" key="8">
    <source>
        <dbReference type="ARBA" id="ARBA00022723"/>
    </source>
</evidence>
<evidence type="ECO:0000259" key="15">
    <source>
        <dbReference type="PROSITE" id="PS50873"/>
    </source>
</evidence>
<keyword evidence="6 16" id="KW-0575">Peroxidase</keyword>
<keyword evidence="10" id="KW-0560">Oxidoreductase</keyword>
<comment type="function">
    <text evidence="2">Removal of H(2)O(2), oxidation of toxic reductants, biosynthesis and degradation of lignin, suberization, auxin catabolism, response to environmental stresses such as wounding, pathogen attack and oxidative stress. These functions might be dependent on each isozyme/isoform in each plant tissue.</text>
</comment>
<dbReference type="Gene3D" id="1.10.420.10">
    <property type="entry name" value="Peroxidase, domain 2"/>
    <property type="match status" value="1"/>
</dbReference>
<dbReference type="PROSITE" id="PS00435">
    <property type="entry name" value="PEROXIDASE_1"/>
    <property type="match status" value="1"/>
</dbReference>
<feature type="domain" description="Plant heme peroxidase family profile" evidence="15">
    <location>
        <begin position="27"/>
        <end position="180"/>
    </location>
</feature>
<dbReference type="PROSITE" id="PS50873">
    <property type="entry name" value="PEROXIDASE_4"/>
    <property type="match status" value="1"/>
</dbReference>
<feature type="binding site" evidence="14">
    <location>
        <position position="27"/>
    </location>
    <ligand>
        <name>Ca(2+)</name>
        <dbReference type="ChEBI" id="CHEBI:29108"/>
        <label>1</label>
    </ligand>
</feature>
<evidence type="ECO:0000256" key="12">
    <source>
        <dbReference type="ARBA" id="ARBA00023324"/>
    </source>
</evidence>
<feature type="binding site" evidence="13">
    <location>
        <position position="115"/>
    </location>
    <ligand>
        <name>substrate</name>
    </ligand>
</feature>
<reference evidence="16 17" key="1">
    <citation type="journal article" date="2014" name="Am. J. Bot.">
        <title>Genome assembly and annotation for red clover (Trifolium pratense; Fabaceae).</title>
        <authorList>
            <person name="Istvanek J."/>
            <person name="Jaros M."/>
            <person name="Krenek A."/>
            <person name="Repkova J."/>
        </authorList>
    </citation>
    <scope>NUCLEOTIDE SEQUENCE [LARGE SCALE GENOMIC DNA]</scope>
    <source>
        <strain evidence="17">cv. Tatra</strain>
        <tissue evidence="16">Young leaves</tissue>
    </source>
</reference>
<accession>A0A2K3LVM1</accession>
<dbReference type="PRINTS" id="PR00461">
    <property type="entry name" value="PLPEROXIDASE"/>
</dbReference>
<evidence type="ECO:0000256" key="9">
    <source>
        <dbReference type="ARBA" id="ARBA00022837"/>
    </source>
</evidence>
<evidence type="ECO:0000256" key="10">
    <source>
        <dbReference type="ARBA" id="ARBA00023002"/>
    </source>
</evidence>
<dbReference type="InterPro" id="IPR002016">
    <property type="entry name" value="Haem_peroxidase"/>
</dbReference>
<feature type="binding site" description="axial binding residue" evidence="14">
    <location>
        <position position="145"/>
    </location>
    <ligand>
        <name>heme b</name>
        <dbReference type="ChEBI" id="CHEBI:60344"/>
    </ligand>
    <ligandPart>
        <name>Fe</name>
        <dbReference type="ChEBI" id="CHEBI:18248"/>
    </ligandPart>
</feature>
<organism evidence="16 17">
    <name type="scientific">Trifolium pratense</name>
    <name type="common">Red clover</name>
    <dbReference type="NCBI Taxonomy" id="57577"/>
    <lineage>
        <taxon>Eukaryota</taxon>
        <taxon>Viridiplantae</taxon>
        <taxon>Streptophyta</taxon>
        <taxon>Embryophyta</taxon>
        <taxon>Tracheophyta</taxon>
        <taxon>Spermatophyta</taxon>
        <taxon>Magnoliopsida</taxon>
        <taxon>eudicotyledons</taxon>
        <taxon>Gunneridae</taxon>
        <taxon>Pentapetalae</taxon>
        <taxon>rosids</taxon>
        <taxon>fabids</taxon>
        <taxon>Fabales</taxon>
        <taxon>Fabaceae</taxon>
        <taxon>Papilionoideae</taxon>
        <taxon>50 kb inversion clade</taxon>
        <taxon>NPAAA clade</taxon>
        <taxon>Hologalegina</taxon>
        <taxon>IRL clade</taxon>
        <taxon>Trifolieae</taxon>
        <taxon>Trifolium</taxon>
    </lineage>
</organism>
<evidence type="ECO:0000256" key="11">
    <source>
        <dbReference type="ARBA" id="ARBA00023004"/>
    </source>
</evidence>
<evidence type="ECO:0000313" key="17">
    <source>
        <dbReference type="Proteomes" id="UP000236291"/>
    </source>
</evidence>
<dbReference type="GO" id="GO:0046872">
    <property type="term" value="F:metal ion binding"/>
    <property type="evidence" value="ECO:0007669"/>
    <property type="project" value="UniProtKB-KW"/>
</dbReference>
<evidence type="ECO:0000256" key="14">
    <source>
        <dbReference type="PIRSR" id="PIRSR600823-3"/>
    </source>
</evidence>
<proteinExistence type="inferred from homology"/>
<dbReference type="AlphaFoldDB" id="A0A2K3LVM1"/>
<evidence type="ECO:0000256" key="4">
    <source>
        <dbReference type="ARBA" id="ARBA00012313"/>
    </source>
</evidence>
<dbReference type="STRING" id="57577.A0A2K3LVM1"/>
<keyword evidence="11 14" id="KW-0408">Iron</keyword>
<evidence type="ECO:0000256" key="13">
    <source>
        <dbReference type="PIRSR" id="PIRSR600823-2"/>
    </source>
</evidence>
<keyword evidence="12" id="KW-0376">Hydrogen peroxide</keyword>
<evidence type="ECO:0000256" key="3">
    <source>
        <dbReference type="ARBA" id="ARBA00006873"/>
    </source>
</evidence>
<comment type="cofactor">
    <cofactor evidence="14">
        <name>Ca(2+)</name>
        <dbReference type="ChEBI" id="CHEBI:29108"/>
    </cofactor>
    <text evidence="14">Binds 2 calcium ions per subunit.</text>
</comment>
<evidence type="ECO:0000256" key="2">
    <source>
        <dbReference type="ARBA" id="ARBA00002322"/>
    </source>
</evidence>
<evidence type="ECO:0000256" key="6">
    <source>
        <dbReference type="ARBA" id="ARBA00022559"/>
    </source>
</evidence>
<dbReference type="SUPFAM" id="SSF48113">
    <property type="entry name" value="Heme-dependent peroxidases"/>
    <property type="match status" value="1"/>
</dbReference>
<keyword evidence="8 14" id="KW-0479">Metal-binding</keyword>